<name>A0A1A8AAL9_NOTFU</name>
<gene>
    <name evidence="2" type="primary">TOMM40L</name>
</gene>
<reference evidence="2" key="1">
    <citation type="submission" date="2016-05" db="EMBL/GenBank/DDBJ databases">
        <authorList>
            <person name="Lavstsen T."/>
            <person name="Jespersen J.S."/>
        </authorList>
    </citation>
    <scope>NUCLEOTIDE SEQUENCE</scope>
    <source>
        <tissue evidence="2">Brain</tissue>
    </source>
</reference>
<evidence type="ECO:0000256" key="1">
    <source>
        <dbReference type="SAM" id="MobiDB-lite"/>
    </source>
</evidence>
<sequence>EQQLGAEVNHSVLLSSSGDSSYRCGAAFIGSMQTGPAEVRRRRTSGSVLGCKMNEWTSRSSSAGLSRRAGRHGPQWQPERPDHPVDARWLVNALRAVCLRY</sequence>
<proteinExistence type="predicted"/>
<dbReference type="AlphaFoldDB" id="A0A1A8AAL9"/>
<feature type="region of interest" description="Disordered" evidence="1">
    <location>
        <begin position="57"/>
        <end position="83"/>
    </location>
</feature>
<feature type="non-terminal residue" evidence="2">
    <location>
        <position position="1"/>
    </location>
</feature>
<evidence type="ECO:0000313" key="2">
    <source>
        <dbReference type="EMBL" id="SBP51260.1"/>
    </source>
</evidence>
<dbReference type="EMBL" id="HADY01012775">
    <property type="protein sequence ID" value="SBP51260.1"/>
    <property type="molecule type" value="Transcribed_RNA"/>
</dbReference>
<feature type="compositionally biased region" description="Low complexity" evidence="1">
    <location>
        <begin position="58"/>
        <end position="67"/>
    </location>
</feature>
<organism evidence="2">
    <name type="scientific">Nothobranchius furzeri</name>
    <name type="common">Turquoise killifish</name>
    <dbReference type="NCBI Taxonomy" id="105023"/>
    <lineage>
        <taxon>Eukaryota</taxon>
        <taxon>Metazoa</taxon>
        <taxon>Chordata</taxon>
        <taxon>Craniata</taxon>
        <taxon>Vertebrata</taxon>
        <taxon>Euteleostomi</taxon>
        <taxon>Actinopterygii</taxon>
        <taxon>Neopterygii</taxon>
        <taxon>Teleostei</taxon>
        <taxon>Neoteleostei</taxon>
        <taxon>Acanthomorphata</taxon>
        <taxon>Ovalentaria</taxon>
        <taxon>Atherinomorphae</taxon>
        <taxon>Cyprinodontiformes</taxon>
        <taxon>Nothobranchiidae</taxon>
        <taxon>Nothobranchius</taxon>
    </lineage>
</organism>
<accession>A0A1A8AAL9</accession>
<reference evidence="2" key="2">
    <citation type="submission" date="2016-06" db="EMBL/GenBank/DDBJ databases">
        <title>The genome of a short-lived fish provides insights into sex chromosome evolution and the genetic control of aging.</title>
        <authorList>
            <person name="Reichwald K."/>
            <person name="Felder M."/>
            <person name="Petzold A."/>
            <person name="Koch P."/>
            <person name="Groth M."/>
            <person name="Platzer M."/>
        </authorList>
    </citation>
    <scope>NUCLEOTIDE SEQUENCE</scope>
    <source>
        <tissue evidence="2">Brain</tissue>
    </source>
</reference>
<protein>
    <submittedName>
        <fullName evidence="2">Translocase of outer mitochondrial membrane 40 homolog, like</fullName>
    </submittedName>
</protein>